<evidence type="ECO:0000256" key="5">
    <source>
        <dbReference type="RuleBase" id="RU004516"/>
    </source>
</evidence>
<evidence type="ECO:0000313" key="9">
    <source>
        <dbReference type="Proteomes" id="UP001065265"/>
    </source>
</evidence>
<feature type="domain" description="Chorismate-utilising enzyme C-terminal" evidence="7">
    <location>
        <begin position="139"/>
        <end position="395"/>
    </location>
</feature>
<dbReference type="InterPro" id="IPR043132">
    <property type="entry name" value="BCAT-like_C"/>
</dbReference>
<sequence length="613" mass="65012">METRAPLVLLDDARESGAREDGPREEGAADALLYENPREIFVARRPAEVAAVLEAADAARRESGGTLAGYIAYEAGLALEPRLAPLADARSGAAGPLVWLGLFDDPTRIAAADIPDWLAARQRGTASLGPLDPQVSPGAYEAMFAELQEAVRAGDIYQANLTFPLAGGFTGDPVALYAALRPAAKAGYGGLVFDGSHWLLSLSPELFVSLKGRAAKTKPMKGTRPRSADAATDTALRDDLAGSAKDKAENLMIVDLLRNDLARVAEPGSVRVDEPFAIESYPTVHQMVSTVRADLAEGHGAIDLVRALFPCGSVTGAPKIRAMELIDKVERDSRGPYCGAIGRIGVDGEAAFNVAIRTLRLTEIENGRGKAVLGVGGAIVADSDARTEWREALLKGGFVRAAPGFAASGCDLIETMRFDPDGGIARLELHLARIRDSATTLGFAFDRHEARNCLHALCFDLEQPMVVRLLVSRGGAIALEAKRLPDHWPDPAGAIALPLPVDPGDVRLRHKTSDRGFYDDAHDVALSEGAAEAILVRDDGLVTEGAISNIFLRGADGVLLTPPATLGLLPGVLRRSLLESGEAREAELTLDDLAEGFLLGNSVRGLHPARLKR</sequence>
<dbReference type="InterPro" id="IPR015890">
    <property type="entry name" value="Chorismate_C"/>
</dbReference>
<keyword evidence="4 5" id="KW-0663">Pyridoxal phosphate</keyword>
<evidence type="ECO:0000259" key="7">
    <source>
        <dbReference type="Pfam" id="PF00425"/>
    </source>
</evidence>
<dbReference type="Pfam" id="PF00425">
    <property type="entry name" value="Chorismate_bind"/>
    <property type="match status" value="1"/>
</dbReference>
<dbReference type="NCBIfam" id="TIGR00553">
    <property type="entry name" value="pabB"/>
    <property type="match status" value="1"/>
</dbReference>
<organism evidence="8 9">
    <name type="scientific">Qipengyuania spongiae</name>
    <dbReference type="NCBI Taxonomy" id="2909673"/>
    <lineage>
        <taxon>Bacteria</taxon>
        <taxon>Pseudomonadati</taxon>
        <taxon>Pseudomonadota</taxon>
        <taxon>Alphaproteobacteria</taxon>
        <taxon>Sphingomonadales</taxon>
        <taxon>Erythrobacteraceae</taxon>
        <taxon>Qipengyuania</taxon>
    </lineage>
</organism>
<dbReference type="InterPro" id="IPR005802">
    <property type="entry name" value="ADC_synth_comp_1"/>
</dbReference>
<comment type="cofactor">
    <cofactor evidence="1 5">
        <name>pyridoxal 5'-phosphate</name>
        <dbReference type="ChEBI" id="CHEBI:597326"/>
    </cofactor>
</comment>
<dbReference type="PROSITE" id="PS00770">
    <property type="entry name" value="AA_TRANSFER_CLASS_4"/>
    <property type="match status" value="1"/>
</dbReference>
<dbReference type="PANTHER" id="PTHR11236:SF50">
    <property type="entry name" value="AMINODEOXYCHORISMATE SYNTHASE COMPONENT 1"/>
    <property type="match status" value="1"/>
</dbReference>
<dbReference type="PRINTS" id="PR00095">
    <property type="entry name" value="ANTSNTHASEI"/>
</dbReference>
<evidence type="ECO:0000313" key="8">
    <source>
        <dbReference type="EMBL" id="UVI39777.1"/>
    </source>
</evidence>
<dbReference type="Gene3D" id="3.20.10.10">
    <property type="entry name" value="D-amino Acid Aminotransferase, subunit A, domain 2"/>
    <property type="match status" value="1"/>
</dbReference>
<dbReference type="RefSeq" id="WP_265559446.1">
    <property type="nucleotide sequence ID" value="NZ_CP092471.1"/>
</dbReference>
<evidence type="ECO:0000256" key="1">
    <source>
        <dbReference type="ARBA" id="ARBA00001933"/>
    </source>
</evidence>
<evidence type="ECO:0000256" key="3">
    <source>
        <dbReference type="ARBA" id="ARBA00014472"/>
    </source>
</evidence>
<dbReference type="InterPro" id="IPR043131">
    <property type="entry name" value="BCAT-like_N"/>
</dbReference>
<dbReference type="Gene3D" id="3.30.470.10">
    <property type="match status" value="1"/>
</dbReference>
<dbReference type="InterPro" id="IPR018300">
    <property type="entry name" value="Aminotrans_IV_CS"/>
</dbReference>
<dbReference type="Proteomes" id="UP001065265">
    <property type="component" value="Chromosome"/>
</dbReference>
<dbReference type="Gene3D" id="3.60.120.10">
    <property type="entry name" value="Anthranilate synthase"/>
    <property type="match status" value="1"/>
</dbReference>
<keyword evidence="9" id="KW-1185">Reference proteome</keyword>
<dbReference type="InterPro" id="IPR019999">
    <property type="entry name" value="Anth_synth_I-like"/>
</dbReference>
<dbReference type="InterPro" id="IPR001544">
    <property type="entry name" value="Aminotrans_IV"/>
</dbReference>
<dbReference type="InterPro" id="IPR036038">
    <property type="entry name" value="Aminotransferase-like"/>
</dbReference>
<accession>A0ABY5SZ20</accession>
<dbReference type="InterPro" id="IPR005801">
    <property type="entry name" value="ADC_synthase"/>
</dbReference>
<dbReference type="EMBL" id="CP092471">
    <property type="protein sequence ID" value="UVI39777.1"/>
    <property type="molecule type" value="Genomic_DNA"/>
</dbReference>
<dbReference type="SUPFAM" id="SSF56322">
    <property type="entry name" value="ADC synthase"/>
    <property type="match status" value="1"/>
</dbReference>
<evidence type="ECO:0000256" key="2">
    <source>
        <dbReference type="ARBA" id="ARBA00009320"/>
    </source>
</evidence>
<feature type="region of interest" description="Disordered" evidence="6">
    <location>
        <begin position="10"/>
        <end position="30"/>
    </location>
</feature>
<evidence type="ECO:0000256" key="4">
    <source>
        <dbReference type="ARBA" id="ARBA00022898"/>
    </source>
</evidence>
<protein>
    <recommendedName>
        <fullName evidence="3">Probable branched-chain-amino-acid aminotransferase</fullName>
    </recommendedName>
</protein>
<evidence type="ECO:0000256" key="6">
    <source>
        <dbReference type="SAM" id="MobiDB-lite"/>
    </source>
</evidence>
<dbReference type="Pfam" id="PF01063">
    <property type="entry name" value="Aminotran_4"/>
    <property type="match status" value="1"/>
</dbReference>
<feature type="compositionally biased region" description="Basic and acidic residues" evidence="6">
    <location>
        <begin position="11"/>
        <end position="27"/>
    </location>
</feature>
<dbReference type="GO" id="GO:0046820">
    <property type="term" value="F:4-amino-4-deoxychorismate synthase activity"/>
    <property type="evidence" value="ECO:0007669"/>
    <property type="project" value="UniProtKB-EC"/>
</dbReference>
<gene>
    <name evidence="8" type="primary">pabB</name>
    <name evidence="8" type="ORF">L1F33_02095</name>
</gene>
<name>A0ABY5SZ20_9SPHN</name>
<proteinExistence type="inferred from homology"/>
<dbReference type="SUPFAM" id="SSF56752">
    <property type="entry name" value="D-aminoacid aminotransferase-like PLP-dependent enzymes"/>
    <property type="match status" value="1"/>
</dbReference>
<dbReference type="PANTHER" id="PTHR11236">
    <property type="entry name" value="AMINOBENZOATE/ANTHRANILATE SYNTHASE"/>
    <property type="match status" value="1"/>
</dbReference>
<keyword evidence="8" id="KW-0032">Aminotransferase</keyword>
<keyword evidence="8" id="KW-0808">Transferase</keyword>
<reference evidence="8" key="1">
    <citation type="submission" date="2022-02" db="EMBL/GenBank/DDBJ databases">
        <title>Qipengyuania spongiae sp. nov., isolated from marine sponge.</title>
        <authorList>
            <person name="Li Z."/>
            <person name="Zhang M."/>
        </authorList>
    </citation>
    <scope>NUCLEOTIDE SEQUENCE</scope>
    <source>
        <strain evidence="8">PHS-Z21</strain>
    </source>
</reference>
<comment type="similarity">
    <text evidence="2">Belongs to the class-IV pyridoxal-phosphate-dependent aminotransferase family.</text>
</comment>